<dbReference type="EMBL" id="CM056741">
    <property type="protein sequence ID" value="KAJ8681610.1"/>
    <property type="molecule type" value="Genomic_DNA"/>
</dbReference>
<sequence length="594" mass="68149">MKNRSALNDLDHYKVTNPGLPPCIDHDLYEGFASGKLKIKGTNLVLELTGSPVDEDDILQELKRTEILILLQDNETWSKPSALQEIEAIDSHNSENGGQNSVQNDTTHCTSMEIDNPVSENQQNKENSAESQNSTPVNQRDKGNCNESSSSSPSIVSPRSISLFANFVVPWQKIDSETLAALTKGSRDENVIRTTVHLIIAEMRHISLNIKTTDLKKVARQMIRKYPDSFEDPLSDGKTRSGKGIYTIYTKLRIHAQERNRRDNRQRKLEDVLPALRNHQLDESSHDENSNSTSNDVVENQPTELENYPQLLRSYKDVNITQDQLITALKGTFSLQKKFFTKKRGISIESIKEAWPCLFTKALLFEHFLLLTGRKVSVMKHKLNSVDGQILLDYGYYKRWIGEYEEGSAESEKRIWDMIRVKYENINDDPAKIFNLQLVETVTSAILLLEVDDQLTLVSILFQKDISLDAVAIDFMHPHIVVIGGKSDDEDSSFWDHTKNDNLKEYYLLIDKFAIECASDIIEALQLLLESYYFFNRSFPIEATCFLEFPQQQYLEIVPVSDSRSRRVTLTNKVHTMKNKLKNFFEKKRKEDKK</sequence>
<keyword evidence="2" id="KW-1185">Reference proteome</keyword>
<reference evidence="1" key="1">
    <citation type="submission" date="2023-04" db="EMBL/GenBank/DDBJ databases">
        <title>A chromosome-level genome assembly of the parasitoid wasp Eretmocerus hayati.</title>
        <authorList>
            <person name="Zhong Y."/>
            <person name="Liu S."/>
            <person name="Liu Y."/>
        </authorList>
    </citation>
    <scope>NUCLEOTIDE SEQUENCE</scope>
    <source>
        <strain evidence="1">ZJU_SS_LIU_2023</strain>
    </source>
</reference>
<organism evidence="1 2">
    <name type="scientific">Eretmocerus hayati</name>
    <dbReference type="NCBI Taxonomy" id="131215"/>
    <lineage>
        <taxon>Eukaryota</taxon>
        <taxon>Metazoa</taxon>
        <taxon>Ecdysozoa</taxon>
        <taxon>Arthropoda</taxon>
        <taxon>Hexapoda</taxon>
        <taxon>Insecta</taxon>
        <taxon>Pterygota</taxon>
        <taxon>Neoptera</taxon>
        <taxon>Endopterygota</taxon>
        <taxon>Hymenoptera</taxon>
        <taxon>Apocrita</taxon>
        <taxon>Proctotrupomorpha</taxon>
        <taxon>Chalcidoidea</taxon>
        <taxon>Aphelinidae</taxon>
        <taxon>Aphelininae</taxon>
        <taxon>Eretmocerus</taxon>
    </lineage>
</organism>
<proteinExistence type="predicted"/>
<dbReference type="Proteomes" id="UP001239111">
    <property type="component" value="Chromosome 1"/>
</dbReference>
<accession>A0ACC2PDF8</accession>
<comment type="caution">
    <text evidence="1">The sequence shown here is derived from an EMBL/GenBank/DDBJ whole genome shotgun (WGS) entry which is preliminary data.</text>
</comment>
<name>A0ACC2PDF8_9HYME</name>
<gene>
    <name evidence="1" type="ORF">QAD02_017402</name>
</gene>
<protein>
    <submittedName>
        <fullName evidence="1">Uncharacterized protein</fullName>
    </submittedName>
</protein>
<evidence type="ECO:0000313" key="1">
    <source>
        <dbReference type="EMBL" id="KAJ8681610.1"/>
    </source>
</evidence>
<evidence type="ECO:0000313" key="2">
    <source>
        <dbReference type="Proteomes" id="UP001239111"/>
    </source>
</evidence>